<dbReference type="SUPFAM" id="SSF52540">
    <property type="entry name" value="P-loop containing nucleoside triphosphate hydrolases"/>
    <property type="match status" value="1"/>
</dbReference>
<dbReference type="AlphaFoldDB" id="B6APA6"/>
<dbReference type="SUPFAM" id="SSF160246">
    <property type="entry name" value="EspE N-terminal domain-like"/>
    <property type="match status" value="1"/>
</dbReference>
<dbReference type="EMBL" id="DS995260">
    <property type="protein sequence ID" value="EDZ39092.1"/>
    <property type="molecule type" value="Genomic_DNA"/>
</dbReference>
<dbReference type="Gene3D" id="3.30.450.90">
    <property type="match status" value="1"/>
</dbReference>
<proteinExistence type="inferred from homology"/>
<feature type="domain" description="Bacterial type II secretion system protein E" evidence="4">
    <location>
        <begin position="385"/>
        <end position="399"/>
    </location>
</feature>
<evidence type="ECO:0000313" key="5">
    <source>
        <dbReference type="EMBL" id="EDZ39092.1"/>
    </source>
</evidence>
<dbReference type="InterPro" id="IPR001482">
    <property type="entry name" value="T2SS/T4SS_dom"/>
</dbReference>
<evidence type="ECO:0000256" key="1">
    <source>
        <dbReference type="ARBA" id="ARBA00006611"/>
    </source>
</evidence>
<sequence>MSDFPLSPNRRSSGDPGIHLKGKNLGEIFEAAGFLSKDQAAQLSAEARASGLRIQEGAVGLGFLSEEQVTSALALQSGFSALSPAEIDALIRRDALFEHRDLYLLQNALPLSDGRIAVDDPANIPVIARDLGISSFSSSRWCLAPRSYLSWRLSDLLGTGRVDILARLKTVFENPDSSPTKLLETLLESAWKIKASDIHIEPFSRFVRIRGRVEGHLRFWVSVTRETFDPVGNLIRTQSGLSNRSGMKSHDGEFTFMVERTEIPVRVSLIPTIHRQFSIVLRLLGAGPGMAIVPEVLGFSPDTLSRLSLISDLSSGMALVTGPTGSGKNTSLHAFFRRTIEKRPGTAFVEVADPIEYRLGQGVQSQVWRSETDQWSYGDALRSTLRHDPDIIMVGEIRDAETAGIALEAALTGHLLLSTLHVTEASAVFDRMGRLGLPPDDLLSVLRIVVNQRLVGRLCPSCRFETKVSGLPSVMETLAREKGIRSLWDAGKPDCPSCRGMGVLGRYAACEVMVLDHEIRRVLSKERTFGAVPLLETYRTLDPRFEPLPEILLKDAAEGKTGLSEILRIVGAVI</sequence>
<evidence type="ECO:0000259" key="4">
    <source>
        <dbReference type="PROSITE" id="PS00662"/>
    </source>
</evidence>
<dbReference type="GO" id="GO:0005886">
    <property type="term" value="C:plasma membrane"/>
    <property type="evidence" value="ECO:0007669"/>
    <property type="project" value="TreeGrafter"/>
</dbReference>
<dbReference type="PANTHER" id="PTHR30258">
    <property type="entry name" value="TYPE II SECRETION SYSTEM PROTEIN GSPE-RELATED"/>
    <property type="match status" value="1"/>
</dbReference>
<dbReference type="PROSITE" id="PS00662">
    <property type="entry name" value="T2SP_E"/>
    <property type="match status" value="1"/>
</dbReference>
<dbReference type="InterPro" id="IPR037257">
    <property type="entry name" value="T2SS_E_N_sf"/>
</dbReference>
<reference evidence="5" key="2">
    <citation type="journal article" date="2008" name="PLoS Biol.">
        <title>Population genomic analysis of strain variation in Leptospirillum group II bacteria involved in acid mine drainage formation.</title>
        <authorList>
            <person name="Simmons S.L."/>
            <person name="Dibartolo G."/>
            <person name="Denef V.J."/>
            <person name="Goltsman D.S."/>
            <person name="Thelen M.P."/>
            <person name="Banfield J.F."/>
        </authorList>
    </citation>
    <scope>NUCLEOTIDE SEQUENCE [LARGE SCALE GENOMIC DNA]</scope>
</reference>
<dbReference type="Pfam" id="PF00437">
    <property type="entry name" value="T2SSE"/>
    <property type="match status" value="1"/>
</dbReference>
<dbReference type="CDD" id="cd01129">
    <property type="entry name" value="PulE-GspE-like"/>
    <property type="match status" value="1"/>
</dbReference>
<dbReference type="PANTHER" id="PTHR30258:SF3">
    <property type="entry name" value="SLL1921 PROTEIN"/>
    <property type="match status" value="1"/>
</dbReference>
<keyword evidence="2" id="KW-0547">Nucleotide-binding</keyword>
<evidence type="ECO:0000256" key="2">
    <source>
        <dbReference type="ARBA" id="ARBA00022741"/>
    </source>
</evidence>
<gene>
    <name evidence="5" type="ORF">CGL2_11226010</name>
</gene>
<protein>
    <submittedName>
        <fullName evidence="5">Putative type II secretion system protein E</fullName>
    </submittedName>
</protein>
<dbReference type="GO" id="GO:0016887">
    <property type="term" value="F:ATP hydrolysis activity"/>
    <property type="evidence" value="ECO:0007669"/>
    <property type="project" value="TreeGrafter"/>
</dbReference>
<accession>B6APA6</accession>
<organism evidence="5">
    <name type="scientific">Leptospirillum sp. Group II '5-way CG'</name>
    <dbReference type="NCBI Taxonomy" id="419541"/>
    <lineage>
        <taxon>Bacteria</taxon>
        <taxon>Pseudomonadati</taxon>
        <taxon>Nitrospirota</taxon>
        <taxon>Nitrospiria</taxon>
        <taxon>Nitrospirales</taxon>
        <taxon>Nitrospiraceae</taxon>
        <taxon>Leptospirillum</taxon>
    </lineage>
</organism>
<keyword evidence="3" id="KW-0067">ATP-binding</keyword>
<dbReference type="GO" id="GO:0005524">
    <property type="term" value="F:ATP binding"/>
    <property type="evidence" value="ECO:0007669"/>
    <property type="project" value="UniProtKB-KW"/>
</dbReference>
<dbReference type="Gene3D" id="3.40.50.300">
    <property type="entry name" value="P-loop containing nucleotide triphosphate hydrolases"/>
    <property type="match status" value="1"/>
</dbReference>
<evidence type="ECO:0000256" key="3">
    <source>
        <dbReference type="ARBA" id="ARBA00022840"/>
    </source>
</evidence>
<comment type="similarity">
    <text evidence="1">Belongs to the GSP E family.</text>
</comment>
<reference evidence="5" key="1">
    <citation type="journal article" date="2004" name="Nature">
        <title>Community structure and metabolism through reconstruction of microbial genomes from the environment.</title>
        <authorList>
            <person name="Tyson G.W."/>
            <person name="Chapman J."/>
            <person name="Hugenholtz P."/>
            <person name="Allen E.E."/>
            <person name="Ram R.J."/>
            <person name="Richardson P.M."/>
            <person name="Solovyev V.V."/>
            <person name="Rubin E.M."/>
            <person name="Rokhsar D.S."/>
            <person name="Banfield J.F."/>
        </authorList>
    </citation>
    <scope>NUCLEOTIDE SEQUENCE [LARGE SCALE GENOMIC DNA]</scope>
</reference>
<dbReference type="InterPro" id="IPR027417">
    <property type="entry name" value="P-loop_NTPase"/>
</dbReference>
<name>B6APA6_9BACT</name>